<reference evidence="3" key="3">
    <citation type="submission" date="2018-04" db="EMBL/GenBank/DDBJ databases">
        <authorList>
            <person name="Sheh A."/>
            <person name="Shen Z."/>
            <person name="Mannion A.J."/>
            <person name="Fox J.G."/>
        </authorList>
    </citation>
    <scope>NUCLEOTIDE SEQUENCE</scope>
    <source>
        <strain evidence="3">MIT 97-6194</strain>
    </source>
</reference>
<accession>A0A347VNP5</accession>
<dbReference type="EMBL" id="QBIU01000001">
    <property type="protein sequence ID" value="MWV69993.1"/>
    <property type="molecule type" value="Genomic_DNA"/>
</dbReference>
<comment type="caution">
    <text evidence="3">The sequence shown here is derived from an EMBL/GenBank/DDBJ whole genome shotgun (WGS) entry which is preliminary data.</text>
</comment>
<feature type="compositionally biased region" description="Basic and acidic residues" evidence="1">
    <location>
        <begin position="116"/>
        <end position="127"/>
    </location>
</feature>
<dbReference type="RefSeq" id="WP_034571533.1">
    <property type="nucleotide sequence ID" value="NZ_JRMP02000018.1"/>
</dbReference>
<evidence type="ECO:0000256" key="1">
    <source>
        <dbReference type="SAM" id="MobiDB-lite"/>
    </source>
</evidence>
<dbReference type="Proteomes" id="UP000029714">
    <property type="component" value="Unassembled WGS sequence"/>
</dbReference>
<feature type="compositionally biased region" description="Basic and acidic residues" evidence="1">
    <location>
        <begin position="259"/>
        <end position="271"/>
    </location>
</feature>
<reference evidence="3 4" key="1">
    <citation type="journal article" date="2014" name="Genome Announc.">
        <title>Draft genome sequences of eight enterohepatic helicobacter species isolated from both laboratory and wild rodents.</title>
        <authorList>
            <person name="Sheh A."/>
            <person name="Shen Z."/>
            <person name="Fox J.G."/>
        </authorList>
    </citation>
    <scope>NUCLEOTIDE SEQUENCE [LARGE SCALE GENOMIC DNA]</scope>
    <source>
        <strain evidence="3 4">MIT 97-6194</strain>
    </source>
</reference>
<feature type="region of interest" description="Disordered" evidence="1">
    <location>
        <begin position="62"/>
        <end position="129"/>
    </location>
</feature>
<feature type="compositionally biased region" description="Low complexity" evidence="1">
    <location>
        <begin position="98"/>
        <end position="110"/>
    </location>
</feature>
<name>A0A347VNP5_9HELI</name>
<protein>
    <submittedName>
        <fullName evidence="3">Uncharacterized protein</fullName>
    </submittedName>
</protein>
<feature type="compositionally biased region" description="Polar residues" evidence="1">
    <location>
        <begin position="272"/>
        <end position="282"/>
    </location>
</feature>
<reference evidence="3 4" key="2">
    <citation type="journal article" date="2016" name="Infect. Immun.">
        <title>Helicobacter saguini, a Novel Helicobacter Isolated from Cotton-Top Tamarins with Ulcerative Colitis, Has Proinflammatory Properties and Induces Typhlocolitis and Dysplasia in Gnotobiotic IL-10-/- Mice.</title>
        <authorList>
            <person name="Shen Z."/>
            <person name="Mannion A."/>
            <person name="Whary M.T."/>
            <person name="Muthupalani S."/>
            <person name="Sheh A."/>
            <person name="Feng Y."/>
            <person name="Gong G."/>
            <person name="Vandamme P."/>
            <person name="Holcombe H.R."/>
            <person name="Paster B.J."/>
            <person name="Fox J.G."/>
        </authorList>
    </citation>
    <scope>NUCLEOTIDE SEQUENCE [LARGE SCALE GENOMIC DNA]</scope>
    <source>
        <strain evidence="3 4">MIT 97-6194</strain>
    </source>
</reference>
<proteinExistence type="predicted"/>
<keyword evidence="4" id="KW-1185">Reference proteome</keyword>
<evidence type="ECO:0000313" key="5">
    <source>
        <dbReference type="Proteomes" id="UP000477070"/>
    </source>
</evidence>
<evidence type="ECO:0000313" key="3">
    <source>
        <dbReference type="EMBL" id="TLD92695.1"/>
    </source>
</evidence>
<evidence type="ECO:0000313" key="4">
    <source>
        <dbReference type="Proteomes" id="UP000029714"/>
    </source>
</evidence>
<evidence type="ECO:0000313" key="2">
    <source>
        <dbReference type="EMBL" id="MWV69993.1"/>
    </source>
</evidence>
<dbReference type="EMBL" id="JRMP02000018">
    <property type="protein sequence ID" value="TLD92695.1"/>
    <property type="molecule type" value="Genomic_DNA"/>
</dbReference>
<sequence>MARVDLWNKICVYTSYKVGKNMKKIILFLICFSALNAESSDASWGEILQDSTKAAQKLMKDIESKNNPSLRAKDSERGNPNSMESKKDSNVTKSVEMPKVAPTKLPKVTPTTPPKIESKKIESKKQDSINVPSIEVPNINIPEIHVPKSSNIESKNLQNIESRFYKNTKSNNFESIKLADSSEIQKAPYIPTIKNVTPLKDSNIPQTQRQNLESNLQNMECKDDSPLPCGGGLGGRVKNHENKGDSKKQDSINQNTESKTQDSKKNIESKNTKNPQQKTTPNIRDFRDDFNINKEANPENVEITQNPAQSQDEALQIDQQEYDEQLAIEKHDVEIKKRLDLDPLFTAQRAQIGGGYHAMLALGDTQTLIFNAAFANAQLPLNLRIFALNIYGGASWGKADMTLQDISIQSQYFSANGGAQLSIPLTRKFVVAHAVLGGEYGIGNYSTGIDGSAINEINGFAGVDFVYNDFVFRPYLGSVFYFFNMDSLKSGLLGGINGYLGFNTFYIHKKTTGNLAVSISRDFLRPSGGIFLIMPIQNNALYLGQKSTNLNVDFGIEMAASRHFVIKGNAQVSYNLSYYVVTALIKVSAYFRF</sequence>
<feature type="region of interest" description="Disordered" evidence="1">
    <location>
        <begin position="219"/>
        <end position="286"/>
    </location>
</feature>
<feature type="compositionally biased region" description="Basic and acidic residues" evidence="1">
    <location>
        <begin position="238"/>
        <end position="250"/>
    </location>
</feature>
<reference evidence="2 5" key="4">
    <citation type="submission" date="2019-12" db="EMBL/GenBank/DDBJ databases">
        <title>Multi-Generational Helicobacter saguini Isolates.</title>
        <authorList>
            <person name="Mannion A."/>
            <person name="Shen Z."/>
            <person name="Fox J.G."/>
        </authorList>
    </citation>
    <scope>NUCLEOTIDE SEQUENCE [LARGE SCALE GENOMIC DNA]</scope>
    <source>
        <strain evidence="2">16-048</strain>
        <strain evidence="5">16-048 (F4)</strain>
    </source>
</reference>
<dbReference type="OrthoDB" id="5329287at2"/>
<dbReference type="Proteomes" id="UP000477070">
    <property type="component" value="Unassembled WGS sequence"/>
</dbReference>
<dbReference type="AlphaFoldDB" id="A0A347VNP5"/>
<gene>
    <name evidence="2" type="ORF">DCO61_08275</name>
    <name evidence="3" type="ORF">LS64_009735</name>
</gene>
<organism evidence="3 4">
    <name type="scientific">Helicobacter saguini</name>
    <dbReference type="NCBI Taxonomy" id="1548018"/>
    <lineage>
        <taxon>Bacteria</taxon>
        <taxon>Pseudomonadati</taxon>
        <taxon>Campylobacterota</taxon>
        <taxon>Epsilonproteobacteria</taxon>
        <taxon>Campylobacterales</taxon>
        <taxon>Helicobacteraceae</taxon>
        <taxon>Helicobacter</taxon>
    </lineage>
</organism>